<name>X1CT23_9ZZZZ</name>
<proteinExistence type="predicted"/>
<sequence>RPIYNKMFKMGKDVVSLFNQPVNKLLSQTKIVSGTAPDIPPSKRKNTIYHFHSIINNSKYVRQKSVLED</sequence>
<gene>
    <name evidence="1" type="ORF">S01H4_32330</name>
</gene>
<feature type="non-terminal residue" evidence="1">
    <location>
        <position position="1"/>
    </location>
</feature>
<accession>X1CT23</accession>
<evidence type="ECO:0000313" key="1">
    <source>
        <dbReference type="EMBL" id="GAG87386.1"/>
    </source>
</evidence>
<reference evidence="1" key="1">
    <citation type="journal article" date="2014" name="Front. Microbiol.">
        <title>High frequency of phylogenetically diverse reductive dehalogenase-homologous genes in deep subseafloor sedimentary metagenomes.</title>
        <authorList>
            <person name="Kawai M."/>
            <person name="Futagami T."/>
            <person name="Toyoda A."/>
            <person name="Takaki Y."/>
            <person name="Nishi S."/>
            <person name="Hori S."/>
            <person name="Arai W."/>
            <person name="Tsubouchi T."/>
            <person name="Morono Y."/>
            <person name="Uchiyama I."/>
            <person name="Ito T."/>
            <person name="Fujiyama A."/>
            <person name="Inagaki F."/>
            <person name="Takami H."/>
        </authorList>
    </citation>
    <scope>NUCLEOTIDE SEQUENCE</scope>
    <source>
        <strain evidence="1">Expedition CK06-06</strain>
    </source>
</reference>
<protein>
    <submittedName>
        <fullName evidence="1">Uncharacterized protein</fullName>
    </submittedName>
</protein>
<dbReference type="EMBL" id="BART01016886">
    <property type="protein sequence ID" value="GAG87386.1"/>
    <property type="molecule type" value="Genomic_DNA"/>
</dbReference>
<comment type="caution">
    <text evidence="1">The sequence shown here is derived from an EMBL/GenBank/DDBJ whole genome shotgun (WGS) entry which is preliminary data.</text>
</comment>
<organism evidence="1">
    <name type="scientific">marine sediment metagenome</name>
    <dbReference type="NCBI Taxonomy" id="412755"/>
    <lineage>
        <taxon>unclassified sequences</taxon>
        <taxon>metagenomes</taxon>
        <taxon>ecological metagenomes</taxon>
    </lineage>
</organism>
<dbReference type="AlphaFoldDB" id="X1CT23"/>